<reference evidence="1 2" key="1">
    <citation type="submission" date="2014-04" db="EMBL/GenBank/DDBJ databases">
        <authorList>
            <consortium name="DOE Joint Genome Institute"/>
            <person name="Kuo A."/>
            <person name="Kohler A."/>
            <person name="Nagy L.G."/>
            <person name="Floudas D."/>
            <person name="Copeland A."/>
            <person name="Barry K.W."/>
            <person name="Cichocki N."/>
            <person name="Veneault-Fourrey C."/>
            <person name="LaButti K."/>
            <person name="Lindquist E.A."/>
            <person name="Lipzen A."/>
            <person name="Lundell T."/>
            <person name="Morin E."/>
            <person name="Murat C."/>
            <person name="Sun H."/>
            <person name="Tunlid A."/>
            <person name="Henrissat B."/>
            <person name="Grigoriev I.V."/>
            <person name="Hibbett D.S."/>
            <person name="Martin F."/>
            <person name="Nordberg H.P."/>
            <person name="Cantor M.N."/>
            <person name="Hua S.X."/>
        </authorList>
    </citation>
    <scope>NUCLEOTIDE SEQUENCE [LARGE SCALE GENOMIC DNA]</scope>
    <source>
        <strain evidence="1 2">LaAM-08-1</strain>
    </source>
</reference>
<evidence type="ECO:0000313" key="2">
    <source>
        <dbReference type="Proteomes" id="UP000054477"/>
    </source>
</evidence>
<feature type="non-terminal residue" evidence="1">
    <location>
        <position position="51"/>
    </location>
</feature>
<proteinExistence type="predicted"/>
<evidence type="ECO:0000313" key="1">
    <source>
        <dbReference type="EMBL" id="KIK05640.1"/>
    </source>
</evidence>
<protein>
    <submittedName>
        <fullName evidence="1">Uncharacterized protein</fullName>
    </submittedName>
</protein>
<organism evidence="1 2">
    <name type="scientific">Laccaria amethystina LaAM-08-1</name>
    <dbReference type="NCBI Taxonomy" id="1095629"/>
    <lineage>
        <taxon>Eukaryota</taxon>
        <taxon>Fungi</taxon>
        <taxon>Dikarya</taxon>
        <taxon>Basidiomycota</taxon>
        <taxon>Agaricomycotina</taxon>
        <taxon>Agaricomycetes</taxon>
        <taxon>Agaricomycetidae</taxon>
        <taxon>Agaricales</taxon>
        <taxon>Agaricineae</taxon>
        <taxon>Hydnangiaceae</taxon>
        <taxon>Laccaria</taxon>
    </lineage>
</organism>
<dbReference type="EMBL" id="KN838558">
    <property type="protein sequence ID" value="KIK05640.1"/>
    <property type="molecule type" value="Genomic_DNA"/>
</dbReference>
<keyword evidence="2" id="KW-1185">Reference proteome</keyword>
<sequence>MRDPYHSCLPFLSKFPNLISCRRKCLNAKQPVHLSKLVSLEIPCWEPSCVP</sequence>
<name>A0A0C9X0N6_9AGAR</name>
<dbReference type="AlphaFoldDB" id="A0A0C9X0N6"/>
<accession>A0A0C9X0N6</accession>
<dbReference type="Proteomes" id="UP000054477">
    <property type="component" value="Unassembled WGS sequence"/>
</dbReference>
<dbReference type="HOGENOM" id="CLU_3111978_0_0_1"/>
<gene>
    <name evidence="1" type="ORF">K443DRAFT_334564</name>
</gene>
<reference evidence="2" key="2">
    <citation type="submission" date="2015-01" db="EMBL/GenBank/DDBJ databases">
        <title>Evolutionary Origins and Diversification of the Mycorrhizal Mutualists.</title>
        <authorList>
            <consortium name="DOE Joint Genome Institute"/>
            <consortium name="Mycorrhizal Genomics Consortium"/>
            <person name="Kohler A."/>
            <person name="Kuo A."/>
            <person name="Nagy L.G."/>
            <person name="Floudas D."/>
            <person name="Copeland A."/>
            <person name="Barry K.W."/>
            <person name="Cichocki N."/>
            <person name="Veneault-Fourrey C."/>
            <person name="LaButti K."/>
            <person name="Lindquist E.A."/>
            <person name="Lipzen A."/>
            <person name="Lundell T."/>
            <person name="Morin E."/>
            <person name="Murat C."/>
            <person name="Riley R."/>
            <person name="Ohm R."/>
            <person name="Sun H."/>
            <person name="Tunlid A."/>
            <person name="Henrissat B."/>
            <person name="Grigoriev I.V."/>
            <person name="Hibbett D.S."/>
            <person name="Martin F."/>
        </authorList>
    </citation>
    <scope>NUCLEOTIDE SEQUENCE [LARGE SCALE GENOMIC DNA]</scope>
    <source>
        <strain evidence="2">LaAM-08-1</strain>
    </source>
</reference>